<name>A0A8J5KGB5_ZINOF</name>
<dbReference type="InterPro" id="IPR022087">
    <property type="entry name" value="DA1-like_dom"/>
</dbReference>
<gene>
    <name evidence="2" type="ORF">ZIOFF_050228</name>
</gene>
<keyword evidence="3" id="KW-1185">Reference proteome</keyword>
<comment type="caution">
    <text evidence="2">The sequence shown here is derived from an EMBL/GenBank/DDBJ whole genome shotgun (WGS) entry which is preliminary data.</text>
</comment>
<dbReference type="Proteomes" id="UP000734854">
    <property type="component" value="Unassembled WGS sequence"/>
</dbReference>
<evidence type="ECO:0000313" key="3">
    <source>
        <dbReference type="Proteomes" id="UP000734854"/>
    </source>
</evidence>
<sequence>MRWTVHQDAAVVKEWRVIITSQKQEAFVYQRNRLLARFQRDQELELETVMDMIIEPYRLTRRSEVTAILILYGLPRYCKMHIIFLLEMIQLL</sequence>
<accession>A0A8J5KGB5</accession>
<proteinExistence type="predicted"/>
<evidence type="ECO:0000259" key="1">
    <source>
        <dbReference type="Pfam" id="PF12315"/>
    </source>
</evidence>
<dbReference type="EMBL" id="JACMSC010000014">
    <property type="protein sequence ID" value="KAG6488970.1"/>
    <property type="molecule type" value="Genomic_DNA"/>
</dbReference>
<dbReference type="Pfam" id="PF12315">
    <property type="entry name" value="DA1-like"/>
    <property type="match status" value="1"/>
</dbReference>
<protein>
    <recommendedName>
        <fullName evidence="1">Protein DA1-like domain-containing protein</fullName>
    </recommendedName>
</protein>
<evidence type="ECO:0000313" key="2">
    <source>
        <dbReference type="EMBL" id="KAG6488970.1"/>
    </source>
</evidence>
<reference evidence="2 3" key="1">
    <citation type="submission" date="2020-08" db="EMBL/GenBank/DDBJ databases">
        <title>Plant Genome Project.</title>
        <authorList>
            <person name="Zhang R.-G."/>
        </authorList>
    </citation>
    <scope>NUCLEOTIDE SEQUENCE [LARGE SCALE GENOMIC DNA]</scope>
    <source>
        <tissue evidence="2">Rhizome</tissue>
    </source>
</reference>
<organism evidence="2 3">
    <name type="scientific">Zingiber officinale</name>
    <name type="common">Ginger</name>
    <name type="synonym">Amomum zingiber</name>
    <dbReference type="NCBI Taxonomy" id="94328"/>
    <lineage>
        <taxon>Eukaryota</taxon>
        <taxon>Viridiplantae</taxon>
        <taxon>Streptophyta</taxon>
        <taxon>Embryophyta</taxon>
        <taxon>Tracheophyta</taxon>
        <taxon>Spermatophyta</taxon>
        <taxon>Magnoliopsida</taxon>
        <taxon>Liliopsida</taxon>
        <taxon>Zingiberales</taxon>
        <taxon>Zingiberaceae</taxon>
        <taxon>Zingiber</taxon>
    </lineage>
</organism>
<feature type="domain" description="Protein DA1-like" evidence="1">
    <location>
        <begin position="39"/>
        <end position="82"/>
    </location>
</feature>
<dbReference type="AlphaFoldDB" id="A0A8J5KGB5"/>